<evidence type="ECO:0000313" key="4">
    <source>
        <dbReference type="EMBL" id="KAG1338112.1"/>
    </source>
</evidence>
<dbReference type="InterPro" id="IPR054502">
    <property type="entry name" value="bHLH-TF_ACT-like_plant"/>
</dbReference>
<dbReference type="PANTHER" id="PTHR31945">
    <property type="entry name" value="TRANSCRIPTION FACTOR SCREAM2-RELATED"/>
    <property type="match status" value="1"/>
</dbReference>
<dbReference type="PANTHER" id="PTHR31945:SF5">
    <property type="entry name" value="TRANSCRIPTION FACTOR SCREAM-LIKE PROTEIN"/>
    <property type="match status" value="1"/>
</dbReference>
<dbReference type="Pfam" id="PF22754">
    <property type="entry name" value="bHLH-TF_ACT-like_plant"/>
    <property type="match status" value="1"/>
</dbReference>
<accession>A0A8K0I5K6</accession>
<dbReference type="EMBL" id="CM017875">
    <property type="protein sequence ID" value="KAG1338112.1"/>
    <property type="molecule type" value="Genomic_DNA"/>
</dbReference>
<comment type="subcellular location">
    <subcellularLocation>
        <location evidence="1">Nucleus</location>
    </subcellularLocation>
</comment>
<dbReference type="InterPro" id="IPR051358">
    <property type="entry name" value="TF_AMS/ICE1/BHLH6-like"/>
</dbReference>
<keyword evidence="5" id="KW-1185">Reference proteome</keyword>
<evidence type="ECO:0000256" key="1">
    <source>
        <dbReference type="ARBA" id="ARBA00004123"/>
    </source>
</evidence>
<proteinExistence type="predicted"/>
<dbReference type="GO" id="GO:0043565">
    <property type="term" value="F:sequence-specific DNA binding"/>
    <property type="evidence" value="ECO:0007669"/>
    <property type="project" value="TreeGrafter"/>
</dbReference>
<evidence type="ECO:0000259" key="3">
    <source>
        <dbReference type="Pfam" id="PF22754"/>
    </source>
</evidence>
<reference evidence="4" key="2">
    <citation type="submission" date="2019-07" db="EMBL/GenBank/DDBJ databases">
        <authorList>
            <person name="Yang Y."/>
            <person name="Bocs S."/>
            <person name="Baudouin L."/>
        </authorList>
    </citation>
    <scope>NUCLEOTIDE SEQUENCE</scope>
    <source>
        <tissue evidence="4">Spear leaf of Hainan Tall coconut</tissue>
    </source>
</reference>
<dbReference type="GO" id="GO:0003700">
    <property type="term" value="F:DNA-binding transcription factor activity"/>
    <property type="evidence" value="ECO:0007669"/>
    <property type="project" value="TreeGrafter"/>
</dbReference>
<name>A0A8K0I5K6_COCNU</name>
<evidence type="ECO:0000256" key="2">
    <source>
        <dbReference type="ARBA" id="ARBA00023242"/>
    </source>
</evidence>
<dbReference type="AlphaFoldDB" id="A0A8K0I5K6"/>
<keyword evidence="2" id="KW-0539">Nucleus</keyword>
<reference evidence="4" key="1">
    <citation type="journal article" date="2017" name="Gigascience">
        <title>The genome draft of coconut (Cocos nucifera).</title>
        <authorList>
            <person name="Xiao Y."/>
            <person name="Xu P."/>
            <person name="Fan H."/>
            <person name="Baudouin L."/>
            <person name="Xia W."/>
            <person name="Bocs S."/>
            <person name="Xu J."/>
            <person name="Li Q."/>
            <person name="Guo A."/>
            <person name="Zhou L."/>
            <person name="Li J."/>
            <person name="Wu Y."/>
            <person name="Ma Z."/>
            <person name="Armero A."/>
            <person name="Issali A.E."/>
            <person name="Liu N."/>
            <person name="Peng M."/>
            <person name="Yang Y."/>
        </authorList>
    </citation>
    <scope>NUCLEOTIDE SEQUENCE</scope>
    <source>
        <tissue evidence="4">Spear leaf of Hainan Tall coconut</tissue>
    </source>
</reference>
<protein>
    <submittedName>
        <fullName evidence="4">Transcription factor SCREAM2-like</fullName>
    </submittedName>
</protein>
<sequence length="143" mass="15765">MVSMEQKKAALHDKLQLLRSVTNSHALSKTSIIVDASKYIQELKEKVGAVARDLEEINAFPAVAVETIEKGFLVNVLLEKSFPGLLVSILEAFEELGLDVLDADVSCTNTFRLEAVGGEHQTENMDAQVVRQAVLRAIQKCRE</sequence>
<comment type="caution">
    <text evidence="4">The sequence shown here is derived from an EMBL/GenBank/DDBJ whole genome shotgun (WGS) entry which is preliminary data.</text>
</comment>
<dbReference type="OrthoDB" id="1917523at2759"/>
<organism evidence="4 5">
    <name type="scientific">Cocos nucifera</name>
    <name type="common">Coconut palm</name>
    <dbReference type="NCBI Taxonomy" id="13894"/>
    <lineage>
        <taxon>Eukaryota</taxon>
        <taxon>Viridiplantae</taxon>
        <taxon>Streptophyta</taxon>
        <taxon>Embryophyta</taxon>
        <taxon>Tracheophyta</taxon>
        <taxon>Spermatophyta</taxon>
        <taxon>Magnoliopsida</taxon>
        <taxon>Liliopsida</taxon>
        <taxon>Arecaceae</taxon>
        <taxon>Arecoideae</taxon>
        <taxon>Cocoseae</taxon>
        <taxon>Attaleinae</taxon>
        <taxon>Cocos</taxon>
    </lineage>
</organism>
<evidence type="ECO:0000313" key="5">
    <source>
        <dbReference type="Proteomes" id="UP000797356"/>
    </source>
</evidence>
<gene>
    <name evidence="4" type="ORF">COCNU_04G004180</name>
</gene>
<feature type="domain" description="Plant bHLH transcription factor ACT-like" evidence="3">
    <location>
        <begin position="63"/>
        <end position="139"/>
    </location>
</feature>
<dbReference type="GO" id="GO:0005634">
    <property type="term" value="C:nucleus"/>
    <property type="evidence" value="ECO:0007669"/>
    <property type="project" value="UniProtKB-SubCell"/>
</dbReference>
<dbReference type="Proteomes" id="UP000797356">
    <property type="component" value="Chromosome 4"/>
</dbReference>